<name>A0A0G1WDC5_9BACT</name>
<dbReference type="AlphaFoldDB" id="A0A0G1WDC5"/>
<evidence type="ECO:0000256" key="1">
    <source>
        <dbReference type="SAM" id="Coils"/>
    </source>
</evidence>
<dbReference type="Gene3D" id="1.10.8.350">
    <property type="entry name" value="Bacterial muramidase"/>
    <property type="match status" value="1"/>
</dbReference>
<gene>
    <name evidence="4" type="ORF">UY19_C0031G0004</name>
</gene>
<comment type="caution">
    <text evidence="4">The sequence shown here is derived from an EMBL/GenBank/DDBJ whole genome shotgun (WGS) entry which is preliminary data.</text>
</comment>
<reference evidence="4 5" key="1">
    <citation type="journal article" date="2015" name="Nature">
        <title>rRNA introns, odd ribosomes, and small enigmatic genomes across a large radiation of phyla.</title>
        <authorList>
            <person name="Brown C.T."/>
            <person name="Hug L.A."/>
            <person name="Thomas B.C."/>
            <person name="Sharon I."/>
            <person name="Castelle C.J."/>
            <person name="Singh A."/>
            <person name="Wilkins M.J."/>
            <person name="Williams K.H."/>
            <person name="Banfield J.F."/>
        </authorList>
    </citation>
    <scope>NUCLEOTIDE SEQUENCE [LARGE SCALE GENOMIC DNA]</scope>
</reference>
<proteinExistence type="predicted"/>
<dbReference type="InterPro" id="IPR023346">
    <property type="entry name" value="Lysozyme-like_dom_sf"/>
</dbReference>
<protein>
    <submittedName>
        <fullName evidence="4">Peptidase M23B</fullName>
    </submittedName>
</protein>
<evidence type="ECO:0000256" key="2">
    <source>
        <dbReference type="SAM" id="Phobius"/>
    </source>
</evidence>
<evidence type="ECO:0000259" key="3">
    <source>
        <dbReference type="Pfam" id="PF13406"/>
    </source>
</evidence>
<feature type="domain" description="Transglycosylase SLT" evidence="3">
    <location>
        <begin position="290"/>
        <end position="430"/>
    </location>
</feature>
<organism evidence="4 5">
    <name type="scientific">Candidatus Wolfebacteria bacterium GW2011_GWA2_47_9b</name>
    <dbReference type="NCBI Taxonomy" id="1619005"/>
    <lineage>
        <taxon>Bacteria</taxon>
        <taxon>Candidatus Wolfeibacteriota</taxon>
    </lineage>
</organism>
<dbReference type="EMBL" id="LCPB01000031">
    <property type="protein sequence ID" value="KKU88338.1"/>
    <property type="molecule type" value="Genomic_DNA"/>
</dbReference>
<keyword evidence="2" id="KW-1133">Transmembrane helix</keyword>
<keyword evidence="2" id="KW-0812">Transmembrane</keyword>
<dbReference type="Gene3D" id="6.10.250.3150">
    <property type="match status" value="1"/>
</dbReference>
<evidence type="ECO:0000313" key="5">
    <source>
        <dbReference type="Proteomes" id="UP000033882"/>
    </source>
</evidence>
<dbReference type="SUPFAM" id="SSF53955">
    <property type="entry name" value="Lysozyme-like"/>
    <property type="match status" value="1"/>
</dbReference>
<keyword evidence="1" id="KW-0175">Coiled coil</keyword>
<keyword evidence="2" id="KW-0472">Membrane</keyword>
<evidence type="ECO:0000313" key="4">
    <source>
        <dbReference type="EMBL" id="KKU88338.1"/>
    </source>
</evidence>
<dbReference type="Proteomes" id="UP000033882">
    <property type="component" value="Unassembled WGS sequence"/>
</dbReference>
<dbReference type="SUPFAM" id="SSF90257">
    <property type="entry name" value="Myosin rod fragments"/>
    <property type="match status" value="1"/>
</dbReference>
<feature type="transmembrane region" description="Helical" evidence="2">
    <location>
        <begin position="43"/>
        <end position="64"/>
    </location>
</feature>
<accession>A0A0G1WDC5</accession>
<feature type="coiled-coil region" evidence="1">
    <location>
        <begin position="70"/>
        <end position="104"/>
    </location>
</feature>
<dbReference type="InterPro" id="IPR031304">
    <property type="entry name" value="SLT_2"/>
</dbReference>
<sequence length="477" mass="52689">MRLKPRLLIDIRKAGVDVYSLESERVNLRKQTPQKNNRFARPLLLFLLISISAISLDASVFAPIGGGVRALTVDQERKQLEEQLEGYEEQIKEYEKTVTLYQQKGSTLQAEVNRLKSKISAINGQIGKINKTLSTLNGEIKTTASKISDTQGRIERGREALGGIVRRVSKDDEKGLIEILLENQSLSDFFVNVNDLALLQENLKETLDELGILQDDLITQKELLALERSDVEVLRLYQVRQKVEVEDVKSEQDQLLAATKGQEAAYQTLLAMTEESAAQIRAKIFRLLGGGQMSFEEAYNFAKFAEQRTGVRAALILAVLDRESALGRNVGQCTYHTAMAPGPPTSRRDDVTPFLAITKKLDLDPDTTLVSCPIVADGAYGGAMGPAQFIPTTWMGYEARIEAVTGSRPASPWRNLDAFVASGLYLKDSGGATNELAAAARYYCGGNWQRSVCTNVYGAAVINRAAQIQRDIDVLER</sequence>
<dbReference type="Pfam" id="PF13406">
    <property type="entry name" value="SLT_2"/>
    <property type="match status" value="1"/>
</dbReference>